<gene>
    <name evidence="2" type="ORF">PLEPLA_LOCUS466</name>
</gene>
<accession>A0A9N7Y545</accession>
<feature type="region of interest" description="Disordered" evidence="1">
    <location>
        <begin position="79"/>
        <end position="107"/>
    </location>
</feature>
<dbReference type="EMBL" id="CADEAL010000019">
    <property type="protein sequence ID" value="CAB1412772.1"/>
    <property type="molecule type" value="Genomic_DNA"/>
</dbReference>
<keyword evidence="3" id="KW-1185">Reference proteome</keyword>
<organism evidence="2 3">
    <name type="scientific">Pleuronectes platessa</name>
    <name type="common">European plaice</name>
    <dbReference type="NCBI Taxonomy" id="8262"/>
    <lineage>
        <taxon>Eukaryota</taxon>
        <taxon>Metazoa</taxon>
        <taxon>Chordata</taxon>
        <taxon>Craniata</taxon>
        <taxon>Vertebrata</taxon>
        <taxon>Euteleostomi</taxon>
        <taxon>Actinopterygii</taxon>
        <taxon>Neopterygii</taxon>
        <taxon>Teleostei</taxon>
        <taxon>Neoteleostei</taxon>
        <taxon>Acanthomorphata</taxon>
        <taxon>Carangaria</taxon>
        <taxon>Pleuronectiformes</taxon>
        <taxon>Pleuronectoidei</taxon>
        <taxon>Pleuronectidae</taxon>
        <taxon>Pleuronectes</taxon>
    </lineage>
</organism>
<feature type="compositionally biased region" description="Low complexity" evidence="1">
    <location>
        <begin position="137"/>
        <end position="146"/>
    </location>
</feature>
<feature type="region of interest" description="Disordered" evidence="1">
    <location>
        <begin position="137"/>
        <end position="156"/>
    </location>
</feature>
<name>A0A9N7Y545_PLEPL</name>
<sequence>MKLKEPEDKSRFKFSLSVFRFEHFHEGADISLSKGLRGARSAEDEMLVCLGRNTELGLMRHCVQTQQLRAKRVCRRIHTTRSDQKDPSTFLLKTDSSRKEANTSEPPPWWPADTVLLRLPALLPPLPALLCPAGNLPDRSDSSASSRRARLKTTRHPGRLRPRKCARRCAGHVTCRMNDEEEWSPALPVVRGPIRRGLPAAAAVWLRS</sequence>
<feature type="compositionally biased region" description="Basic residues" evidence="1">
    <location>
        <begin position="147"/>
        <end position="156"/>
    </location>
</feature>
<dbReference type="AlphaFoldDB" id="A0A9N7Y545"/>
<evidence type="ECO:0000256" key="1">
    <source>
        <dbReference type="SAM" id="MobiDB-lite"/>
    </source>
</evidence>
<evidence type="ECO:0000313" key="2">
    <source>
        <dbReference type="EMBL" id="CAB1412772.1"/>
    </source>
</evidence>
<comment type="caution">
    <text evidence="2">The sequence shown here is derived from an EMBL/GenBank/DDBJ whole genome shotgun (WGS) entry which is preliminary data.</text>
</comment>
<reference evidence="2" key="1">
    <citation type="submission" date="2020-03" db="EMBL/GenBank/DDBJ databases">
        <authorList>
            <person name="Weist P."/>
        </authorList>
    </citation>
    <scope>NUCLEOTIDE SEQUENCE</scope>
</reference>
<protein>
    <submittedName>
        <fullName evidence="2">Uncharacterized protein</fullName>
    </submittedName>
</protein>
<proteinExistence type="predicted"/>
<dbReference type="Proteomes" id="UP001153269">
    <property type="component" value="Unassembled WGS sequence"/>
</dbReference>
<evidence type="ECO:0000313" key="3">
    <source>
        <dbReference type="Proteomes" id="UP001153269"/>
    </source>
</evidence>